<evidence type="ECO:0000313" key="2">
    <source>
        <dbReference type="EMBL" id="NYE44224.1"/>
    </source>
</evidence>
<gene>
    <name evidence="2" type="ORF">HEB29_005235</name>
    <name evidence="1" type="ORF">Sfulv_55490</name>
</gene>
<reference evidence="2 4" key="2">
    <citation type="submission" date="2020-07" db="EMBL/GenBank/DDBJ databases">
        <title>Sequencing the genomes of 1000 actinobacteria strains.</title>
        <authorList>
            <person name="Klenk H.-P."/>
        </authorList>
    </citation>
    <scope>NUCLEOTIDE SEQUENCE [LARGE SCALE GENOMIC DNA]</scope>
    <source>
        <strain evidence="2 4">DSM 41455</strain>
    </source>
</reference>
<evidence type="ECO:0000313" key="3">
    <source>
        <dbReference type="Proteomes" id="UP000498980"/>
    </source>
</evidence>
<evidence type="ECO:0000313" key="4">
    <source>
        <dbReference type="Proteomes" id="UP000530403"/>
    </source>
</evidence>
<proteinExistence type="predicted"/>
<dbReference type="Proteomes" id="UP000530403">
    <property type="component" value="Unassembled WGS sequence"/>
</dbReference>
<dbReference type="AlphaFoldDB" id="A0A7J0CE98"/>
<reference evidence="1 3" key="1">
    <citation type="submission" date="2020-05" db="EMBL/GenBank/DDBJ databases">
        <title>Whole genome shotgun sequence of Streptomyces fulvorobeus NBRC 15897.</title>
        <authorList>
            <person name="Komaki H."/>
            <person name="Tamura T."/>
        </authorList>
    </citation>
    <scope>NUCLEOTIDE SEQUENCE [LARGE SCALE GENOMIC DNA]</scope>
    <source>
        <strain evidence="1 3">NBRC 15897</strain>
    </source>
</reference>
<dbReference type="RefSeq" id="WP_173316961.1">
    <property type="nucleotide sequence ID" value="NZ_BAAAUE010000022.1"/>
</dbReference>
<keyword evidence="3" id="KW-1185">Reference proteome</keyword>
<dbReference type="EMBL" id="JACCCF010000001">
    <property type="protein sequence ID" value="NYE44224.1"/>
    <property type="molecule type" value="Genomic_DNA"/>
</dbReference>
<organism evidence="1 3">
    <name type="scientific">Streptomyces fulvorobeus</name>
    <dbReference type="NCBI Taxonomy" id="284028"/>
    <lineage>
        <taxon>Bacteria</taxon>
        <taxon>Bacillati</taxon>
        <taxon>Actinomycetota</taxon>
        <taxon>Actinomycetes</taxon>
        <taxon>Kitasatosporales</taxon>
        <taxon>Streptomycetaceae</taxon>
        <taxon>Streptomyces</taxon>
    </lineage>
</organism>
<name>A0A7J0CE98_9ACTN</name>
<protein>
    <submittedName>
        <fullName evidence="1">Uncharacterized protein</fullName>
    </submittedName>
</protein>
<evidence type="ECO:0000313" key="1">
    <source>
        <dbReference type="EMBL" id="GFN00739.1"/>
    </source>
</evidence>
<comment type="caution">
    <text evidence="1">The sequence shown here is derived from an EMBL/GenBank/DDBJ whole genome shotgun (WGS) entry which is preliminary data.</text>
</comment>
<dbReference type="Proteomes" id="UP000498980">
    <property type="component" value="Unassembled WGS sequence"/>
</dbReference>
<sequence>MTPTYRDRDSDVWMYDADTNGYYTDDMYTVLPIEEVRELHGPLEVRAGGSRKWVREAETETLEQLLRRVIREELDRRVGKVHG</sequence>
<dbReference type="EMBL" id="BLWC01000001">
    <property type="protein sequence ID" value="GFN00739.1"/>
    <property type="molecule type" value="Genomic_DNA"/>
</dbReference>
<accession>A0A7J0CE98</accession>